<accession>A0ABR6BGM6</accession>
<sequence>MHDAAWPHCHRYKSSGEGNAARWRVRERRAAEPHPGTVRARE</sequence>
<keyword evidence="3" id="KW-1185">Reference proteome</keyword>
<name>A0ABR6BGM6_9PSEU</name>
<dbReference type="EMBL" id="JACJID010000002">
    <property type="protein sequence ID" value="MBA8925920.1"/>
    <property type="molecule type" value="Genomic_DNA"/>
</dbReference>
<evidence type="ECO:0000313" key="3">
    <source>
        <dbReference type="Proteomes" id="UP000517916"/>
    </source>
</evidence>
<evidence type="ECO:0000256" key="1">
    <source>
        <dbReference type="SAM" id="MobiDB-lite"/>
    </source>
</evidence>
<feature type="region of interest" description="Disordered" evidence="1">
    <location>
        <begin position="1"/>
        <end position="42"/>
    </location>
</feature>
<reference evidence="2 3" key="1">
    <citation type="submission" date="2020-08" db="EMBL/GenBank/DDBJ databases">
        <title>Genomic Encyclopedia of Archaeal and Bacterial Type Strains, Phase II (KMG-II): from individual species to whole genera.</title>
        <authorList>
            <person name="Goeker M."/>
        </authorList>
    </citation>
    <scope>NUCLEOTIDE SEQUENCE [LARGE SCALE GENOMIC DNA]</scope>
    <source>
        <strain evidence="2 3">DSM 43850</strain>
    </source>
</reference>
<protein>
    <submittedName>
        <fullName evidence="2">Uncharacterized protein</fullName>
    </submittedName>
</protein>
<proteinExistence type="predicted"/>
<dbReference type="Proteomes" id="UP000517916">
    <property type="component" value="Unassembled WGS sequence"/>
</dbReference>
<organism evidence="2 3">
    <name type="scientific">Kutzneria viridogrisea</name>
    <dbReference type="NCBI Taxonomy" id="47990"/>
    <lineage>
        <taxon>Bacteria</taxon>
        <taxon>Bacillati</taxon>
        <taxon>Actinomycetota</taxon>
        <taxon>Actinomycetes</taxon>
        <taxon>Pseudonocardiales</taxon>
        <taxon>Pseudonocardiaceae</taxon>
        <taxon>Kutzneria</taxon>
    </lineage>
</organism>
<comment type="caution">
    <text evidence="2">The sequence shown here is derived from an EMBL/GenBank/DDBJ whole genome shotgun (WGS) entry which is preliminary data.</text>
</comment>
<gene>
    <name evidence="2" type="ORF">BC739_003119</name>
</gene>
<evidence type="ECO:0000313" key="2">
    <source>
        <dbReference type="EMBL" id="MBA8925920.1"/>
    </source>
</evidence>